<feature type="region of interest" description="Disordered" evidence="1">
    <location>
        <begin position="44"/>
        <end position="69"/>
    </location>
</feature>
<dbReference type="EMBL" id="CAUYUJ010001035">
    <property type="protein sequence ID" value="CAK0793825.1"/>
    <property type="molecule type" value="Genomic_DNA"/>
</dbReference>
<proteinExistence type="predicted"/>
<dbReference type="Proteomes" id="UP001189429">
    <property type="component" value="Unassembled WGS sequence"/>
</dbReference>
<accession>A0ABN9PQT6</accession>
<comment type="caution">
    <text evidence="2">The sequence shown here is derived from an EMBL/GenBank/DDBJ whole genome shotgun (WGS) entry which is preliminary data.</text>
</comment>
<reference evidence="2" key="1">
    <citation type="submission" date="2023-10" db="EMBL/GenBank/DDBJ databases">
        <authorList>
            <person name="Chen Y."/>
            <person name="Shah S."/>
            <person name="Dougan E. K."/>
            <person name="Thang M."/>
            <person name="Chan C."/>
        </authorList>
    </citation>
    <scope>NUCLEOTIDE SEQUENCE [LARGE SCALE GENOMIC DNA]</scope>
</reference>
<keyword evidence="3" id="KW-1185">Reference proteome</keyword>
<evidence type="ECO:0000256" key="1">
    <source>
        <dbReference type="SAM" id="MobiDB-lite"/>
    </source>
</evidence>
<organism evidence="2 3">
    <name type="scientific">Prorocentrum cordatum</name>
    <dbReference type="NCBI Taxonomy" id="2364126"/>
    <lineage>
        <taxon>Eukaryota</taxon>
        <taxon>Sar</taxon>
        <taxon>Alveolata</taxon>
        <taxon>Dinophyceae</taxon>
        <taxon>Prorocentrales</taxon>
        <taxon>Prorocentraceae</taxon>
        <taxon>Prorocentrum</taxon>
    </lineage>
</organism>
<feature type="non-terminal residue" evidence="2">
    <location>
        <position position="175"/>
    </location>
</feature>
<name>A0ABN9PQT6_9DINO</name>
<evidence type="ECO:0000313" key="2">
    <source>
        <dbReference type="EMBL" id="CAK0793825.1"/>
    </source>
</evidence>
<protein>
    <submittedName>
        <fullName evidence="2">Uncharacterized protein</fullName>
    </submittedName>
</protein>
<sequence>METQRYDHLDGVLGIIELKLNDLASAIPVAQRIANIEEKIQLDTLAPPEKKSRKGKAKSRAPVGQPRRRDRLTATDIGFQCSIIDGCVFYLRGHKGLRGIMGLTVDDAVNGGDKQFEEACEKLRMWFSFGALFYKKGKYTGKKLVQSLGNSEITESQSRSSADIQLIGIFTERRK</sequence>
<gene>
    <name evidence="2" type="ORF">PCOR1329_LOCUS3987</name>
</gene>
<evidence type="ECO:0000313" key="3">
    <source>
        <dbReference type="Proteomes" id="UP001189429"/>
    </source>
</evidence>